<reference evidence="3 4" key="1">
    <citation type="submission" date="2024-06" db="EMBL/GenBank/DDBJ databases">
        <authorList>
            <person name="Kraege A."/>
            <person name="Thomma B."/>
        </authorList>
    </citation>
    <scope>NUCLEOTIDE SEQUENCE [LARGE SCALE GENOMIC DNA]</scope>
</reference>
<proteinExistence type="predicted"/>
<gene>
    <name evidence="3" type="primary">g7918</name>
    <name evidence="3" type="ORF">VP750_LOCUS6798</name>
</gene>
<feature type="signal peptide" evidence="2">
    <location>
        <begin position="1"/>
        <end position="19"/>
    </location>
</feature>
<protein>
    <submittedName>
        <fullName evidence="3">G7918 protein</fullName>
    </submittedName>
</protein>
<evidence type="ECO:0000313" key="3">
    <source>
        <dbReference type="EMBL" id="CAL5225139.1"/>
    </source>
</evidence>
<feature type="compositionally biased region" description="Low complexity" evidence="1">
    <location>
        <begin position="67"/>
        <end position="81"/>
    </location>
</feature>
<accession>A0ABP1G1N3</accession>
<feature type="compositionally biased region" description="Basic residues" evidence="1">
    <location>
        <begin position="246"/>
        <end position="255"/>
    </location>
</feature>
<organism evidence="3 4">
    <name type="scientific">Coccomyxa viridis</name>
    <dbReference type="NCBI Taxonomy" id="1274662"/>
    <lineage>
        <taxon>Eukaryota</taxon>
        <taxon>Viridiplantae</taxon>
        <taxon>Chlorophyta</taxon>
        <taxon>core chlorophytes</taxon>
        <taxon>Trebouxiophyceae</taxon>
        <taxon>Trebouxiophyceae incertae sedis</taxon>
        <taxon>Coccomyxaceae</taxon>
        <taxon>Coccomyxa</taxon>
    </lineage>
</organism>
<sequence>MALVFSTALPLLKLSAALAKAAGVSFSLSAGIIGVLAVAGNRTHKRSKVCAQDRSPDEFLESEEAYEASSTSDSEASTASTSDDEVCDSHAVSCPAPLAASPALVPSPAKQPQKPEVRSSWAKLRRAFLATSLSQQQQKQKQKLPGPQKALTLTGLTSSSCKPARDRAVGDLSPTALRYRKFVKGLKSSFTFSSKKSRRQALAESKQSMLRTASSIQSRSSIMLTASSTGSTRPAQGAIAAFYLPSKKHTPRRKQGGPWTSNLHP</sequence>
<feature type="region of interest" description="Disordered" evidence="1">
    <location>
        <begin position="238"/>
        <end position="265"/>
    </location>
</feature>
<keyword evidence="2" id="KW-0732">Signal</keyword>
<dbReference type="EMBL" id="CAXHTA020000012">
    <property type="protein sequence ID" value="CAL5225139.1"/>
    <property type="molecule type" value="Genomic_DNA"/>
</dbReference>
<evidence type="ECO:0000256" key="1">
    <source>
        <dbReference type="SAM" id="MobiDB-lite"/>
    </source>
</evidence>
<feature type="chain" id="PRO_5045748070" evidence="2">
    <location>
        <begin position="20"/>
        <end position="265"/>
    </location>
</feature>
<dbReference type="Proteomes" id="UP001497392">
    <property type="component" value="Unassembled WGS sequence"/>
</dbReference>
<feature type="region of interest" description="Disordered" evidence="1">
    <location>
        <begin position="63"/>
        <end position="89"/>
    </location>
</feature>
<comment type="caution">
    <text evidence="3">The sequence shown here is derived from an EMBL/GenBank/DDBJ whole genome shotgun (WGS) entry which is preliminary data.</text>
</comment>
<evidence type="ECO:0000256" key="2">
    <source>
        <dbReference type="SAM" id="SignalP"/>
    </source>
</evidence>
<name>A0ABP1G1N3_9CHLO</name>
<keyword evidence="4" id="KW-1185">Reference proteome</keyword>
<evidence type="ECO:0000313" key="4">
    <source>
        <dbReference type="Proteomes" id="UP001497392"/>
    </source>
</evidence>